<evidence type="ECO:0000259" key="2">
    <source>
        <dbReference type="Pfam" id="PF20434"/>
    </source>
</evidence>
<feature type="domain" description="BD-FAE-like" evidence="2">
    <location>
        <begin position="62"/>
        <end position="244"/>
    </location>
</feature>
<keyword evidence="1 3" id="KW-0378">Hydrolase</keyword>
<sequence>MFSSYSQDNKQEFKPYTIETTYKKLKKYYPDVSPIEPIVSDKIKAETNVVYKTINGSQLKVDIYSPNTDETQTYPAVLLIHGGGWLTGSKENQQVMAQHLALKNYVAITVSYRLGLEAPYPAAVLDLKDAILWIRKNAKTYNIEPNNIAVLGTSAGAQLATLIGVAPKNDTFGDTSEISKSVKAIINIDGIVSFIHPEASAEGKMASIWLNGTKSENFKNWKEASPLEYVNASTPPTLFINSSQERFHAGRDDMILLLDKYKIYSETHTLEDSPHSFWLLHPWFETTLNHTVNFLNEIMLSN</sequence>
<gene>
    <name evidence="3" type="ORF">GCM10009431_11350</name>
</gene>
<dbReference type="Gene3D" id="3.40.50.1820">
    <property type="entry name" value="alpha/beta hydrolase"/>
    <property type="match status" value="1"/>
</dbReference>
<dbReference type="EMBL" id="BAAAGF010000001">
    <property type="protein sequence ID" value="GAA0740810.1"/>
    <property type="molecule type" value="Genomic_DNA"/>
</dbReference>
<dbReference type="InterPro" id="IPR050300">
    <property type="entry name" value="GDXG_lipolytic_enzyme"/>
</dbReference>
<accession>A0ABN1JIX3</accession>
<keyword evidence="4" id="KW-1185">Reference proteome</keyword>
<dbReference type="GO" id="GO:0016787">
    <property type="term" value="F:hydrolase activity"/>
    <property type="evidence" value="ECO:0007669"/>
    <property type="project" value="UniProtKB-KW"/>
</dbReference>
<dbReference type="SUPFAM" id="SSF53474">
    <property type="entry name" value="alpha/beta-Hydrolases"/>
    <property type="match status" value="1"/>
</dbReference>
<dbReference type="InterPro" id="IPR029058">
    <property type="entry name" value="AB_hydrolase_fold"/>
</dbReference>
<dbReference type="Pfam" id="PF20434">
    <property type="entry name" value="BD-FAE"/>
    <property type="match status" value="1"/>
</dbReference>
<reference evidence="3 4" key="1">
    <citation type="journal article" date="2019" name="Int. J. Syst. Evol. Microbiol.">
        <title>The Global Catalogue of Microorganisms (GCM) 10K type strain sequencing project: providing services to taxonomists for standard genome sequencing and annotation.</title>
        <authorList>
            <consortium name="The Broad Institute Genomics Platform"/>
            <consortium name="The Broad Institute Genome Sequencing Center for Infectious Disease"/>
            <person name="Wu L."/>
            <person name="Ma J."/>
        </authorList>
    </citation>
    <scope>NUCLEOTIDE SEQUENCE [LARGE SCALE GENOMIC DNA]</scope>
    <source>
        <strain evidence="3 4">JCM 15976</strain>
    </source>
</reference>
<dbReference type="Proteomes" id="UP001500736">
    <property type="component" value="Unassembled WGS sequence"/>
</dbReference>
<protein>
    <submittedName>
        <fullName evidence="3">Alpha/beta hydrolase</fullName>
    </submittedName>
</protein>
<evidence type="ECO:0000313" key="4">
    <source>
        <dbReference type="Proteomes" id="UP001500736"/>
    </source>
</evidence>
<dbReference type="RefSeq" id="WP_343796504.1">
    <property type="nucleotide sequence ID" value="NZ_BAAAGF010000001.1"/>
</dbReference>
<name>A0ABN1JIX3_9FLAO</name>
<evidence type="ECO:0000256" key="1">
    <source>
        <dbReference type="ARBA" id="ARBA00022801"/>
    </source>
</evidence>
<dbReference type="InterPro" id="IPR049492">
    <property type="entry name" value="BD-FAE-like_dom"/>
</dbReference>
<organism evidence="3 4">
    <name type="scientific">Gaetbulibacter jejuensis</name>
    <dbReference type="NCBI Taxonomy" id="584607"/>
    <lineage>
        <taxon>Bacteria</taxon>
        <taxon>Pseudomonadati</taxon>
        <taxon>Bacteroidota</taxon>
        <taxon>Flavobacteriia</taxon>
        <taxon>Flavobacteriales</taxon>
        <taxon>Flavobacteriaceae</taxon>
        <taxon>Gaetbulibacter</taxon>
    </lineage>
</organism>
<evidence type="ECO:0000313" key="3">
    <source>
        <dbReference type="EMBL" id="GAA0740810.1"/>
    </source>
</evidence>
<dbReference type="PANTHER" id="PTHR48081">
    <property type="entry name" value="AB HYDROLASE SUPERFAMILY PROTEIN C4A8.06C"/>
    <property type="match status" value="1"/>
</dbReference>
<proteinExistence type="predicted"/>
<comment type="caution">
    <text evidence="3">The sequence shown here is derived from an EMBL/GenBank/DDBJ whole genome shotgun (WGS) entry which is preliminary data.</text>
</comment>